<sequence>MSTDQRRNERAGETGDPRGNLVTSDIVRHDSHVNAIRRLQQLLLSLRGEGCVRFTAAGSRLIRSNALSEEEIAFVVKPRDPDILRSSTLASSSAYWSLGCVSIGCCPTHGSYGVRKELPCKSAIGSEACRMGLINCDPIAKPNPWTAYLRRNGGSFDVLHTPRLRGMHAVLQVWAPRGCYSPRKSGLSSPPLYFTLIILISLTTRNQSSCSRNDSEWAPVAERLARSPPTKANLVQSPAGSPDFCKWESCRTMPLTRQSDCLSMRYYLGRPDTTLHIGLCATSLACSAVSVHVSPKGTWLTFFRSHLPAWLAQRSLTVTCGELLQDKLALAVCCTLLAAGLHFHHQPYLCLREMLLKYHSLAAQAATGPSVRQSLVYVLVYKQRGKVKAVPGDVTGSPRLRARPRLVPQPSVFLINSSPGRVTCPAPPRCSTSITARIPSRQTGFNPRPSHSLIFASGNRAGRCRCLAGFLEVLLFPLPFQFDAALYSPKSPSLALKTSLLGTAQISSFTLSALIEGSLTENRFFGGMKASARLEMLAYLNDLSRTEKWGRSSPVARASDKGADVAQWLENPILGPQLVRARAPNSGAAVGDWVEHPIVGPQQPSG</sequence>
<reference evidence="2 3" key="1">
    <citation type="submission" date="2023-02" db="EMBL/GenBank/DDBJ databases">
        <title>LHISI_Scaffold_Assembly.</title>
        <authorList>
            <person name="Stuart O.P."/>
            <person name="Cleave R."/>
            <person name="Magrath M.J.L."/>
            <person name="Mikheyev A.S."/>
        </authorList>
    </citation>
    <scope>NUCLEOTIDE SEQUENCE [LARGE SCALE GENOMIC DNA]</scope>
    <source>
        <strain evidence="2">Daus_M_001</strain>
        <tissue evidence="2">Leg muscle</tissue>
    </source>
</reference>
<dbReference type="Proteomes" id="UP001159363">
    <property type="component" value="Chromosome 1"/>
</dbReference>
<evidence type="ECO:0000313" key="3">
    <source>
        <dbReference type="Proteomes" id="UP001159363"/>
    </source>
</evidence>
<name>A0ABQ9IIK2_9NEOP</name>
<keyword evidence="3" id="KW-1185">Reference proteome</keyword>
<feature type="compositionally biased region" description="Basic and acidic residues" evidence="1">
    <location>
        <begin position="1"/>
        <end position="16"/>
    </location>
</feature>
<protein>
    <submittedName>
        <fullName evidence="2">Uncharacterized protein</fullName>
    </submittedName>
</protein>
<gene>
    <name evidence="2" type="ORF">PR048_001831</name>
</gene>
<feature type="region of interest" description="Disordered" evidence="1">
    <location>
        <begin position="1"/>
        <end position="20"/>
    </location>
</feature>
<dbReference type="EMBL" id="JARBHB010000001">
    <property type="protein sequence ID" value="KAJ8896487.1"/>
    <property type="molecule type" value="Genomic_DNA"/>
</dbReference>
<evidence type="ECO:0000256" key="1">
    <source>
        <dbReference type="SAM" id="MobiDB-lite"/>
    </source>
</evidence>
<evidence type="ECO:0000313" key="2">
    <source>
        <dbReference type="EMBL" id="KAJ8896487.1"/>
    </source>
</evidence>
<organism evidence="2 3">
    <name type="scientific">Dryococelus australis</name>
    <dbReference type="NCBI Taxonomy" id="614101"/>
    <lineage>
        <taxon>Eukaryota</taxon>
        <taxon>Metazoa</taxon>
        <taxon>Ecdysozoa</taxon>
        <taxon>Arthropoda</taxon>
        <taxon>Hexapoda</taxon>
        <taxon>Insecta</taxon>
        <taxon>Pterygota</taxon>
        <taxon>Neoptera</taxon>
        <taxon>Polyneoptera</taxon>
        <taxon>Phasmatodea</taxon>
        <taxon>Verophasmatodea</taxon>
        <taxon>Anareolatae</taxon>
        <taxon>Phasmatidae</taxon>
        <taxon>Eurycanthinae</taxon>
        <taxon>Dryococelus</taxon>
    </lineage>
</organism>
<proteinExistence type="predicted"/>
<comment type="caution">
    <text evidence="2">The sequence shown here is derived from an EMBL/GenBank/DDBJ whole genome shotgun (WGS) entry which is preliminary data.</text>
</comment>
<accession>A0ABQ9IIK2</accession>